<proteinExistence type="predicted"/>
<dbReference type="EMBL" id="ML738733">
    <property type="protein sequence ID" value="KAE8157139.1"/>
    <property type="molecule type" value="Genomic_DNA"/>
</dbReference>
<accession>A0A5N6UEU1</accession>
<dbReference type="AlphaFoldDB" id="A0A5N6UEU1"/>
<dbReference type="Proteomes" id="UP000326950">
    <property type="component" value="Unassembled WGS sequence"/>
</dbReference>
<organism evidence="1 2">
    <name type="scientific">Aspergillus tamarii</name>
    <dbReference type="NCBI Taxonomy" id="41984"/>
    <lineage>
        <taxon>Eukaryota</taxon>
        <taxon>Fungi</taxon>
        <taxon>Dikarya</taxon>
        <taxon>Ascomycota</taxon>
        <taxon>Pezizomycotina</taxon>
        <taxon>Eurotiomycetes</taxon>
        <taxon>Eurotiomycetidae</taxon>
        <taxon>Eurotiales</taxon>
        <taxon>Aspergillaceae</taxon>
        <taxon>Aspergillus</taxon>
        <taxon>Aspergillus subgen. Circumdati</taxon>
    </lineage>
</organism>
<name>A0A5N6UEU1_ASPTM</name>
<feature type="non-terminal residue" evidence="1">
    <location>
        <position position="71"/>
    </location>
</feature>
<keyword evidence="2" id="KW-1185">Reference proteome</keyword>
<sequence length="71" mass="8254">MNQSFVCFCFCFYFPFGFPRSMQGKMIRTSILQVHTVVPSREEKTLTTFGKVKIIIPTQRLRFRASGTEVI</sequence>
<gene>
    <name evidence="1" type="ORF">BDV40DRAFT_279094</name>
</gene>
<protein>
    <submittedName>
        <fullName evidence="1">Uncharacterized protein</fullName>
    </submittedName>
</protein>
<evidence type="ECO:0000313" key="1">
    <source>
        <dbReference type="EMBL" id="KAE8157139.1"/>
    </source>
</evidence>
<reference evidence="1 2" key="1">
    <citation type="submission" date="2019-04" db="EMBL/GenBank/DDBJ databases">
        <title>Friends and foes A comparative genomics study of 23 Aspergillus species from section Flavi.</title>
        <authorList>
            <consortium name="DOE Joint Genome Institute"/>
            <person name="Kjaerbolling I."/>
            <person name="Vesth T."/>
            <person name="Frisvad J.C."/>
            <person name="Nybo J.L."/>
            <person name="Theobald S."/>
            <person name="Kildgaard S."/>
            <person name="Isbrandt T."/>
            <person name="Kuo A."/>
            <person name="Sato A."/>
            <person name="Lyhne E.K."/>
            <person name="Kogle M.E."/>
            <person name="Wiebenga A."/>
            <person name="Kun R.S."/>
            <person name="Lubbers R.J."/>
            <person name="Makela M.R."/>
            <person name="Barry K."/>
            <person name="Chovatia M."/>
            <person name="Clum A."/>
            <person name="Daum C."/>
            <person name="Haridas S."/>
            <person name="He G."/>
            <person name="LaButti K."/>
            <person name="Lipzen A."/>
            <person name="Mondo S."/>
            <person name="Riley R."/>
            <person name="Salamov A."/>
            <person name="Simmons B.A."/>
            <person name="Magnuson J.K."/>
            <person name="Henrissat B."/>
            <person name="Mortensen U.H."/>
            <person name="Larsen T.O."/>
            <person name="Devries R.P."/>
            <person name="Grigoriev I.V."/>
            <person name="Machida M."/>
            <person name="Baker S.E."/>
            <person name="Andersen M.R."/>
        </authorList>
    </citation>
    <scope>NUCLEOTIDE SEQUENCE [LARGE SCALE GENOMIC DNA]</scope>
    <source>
        <strain evidence="1 2">CBS 117626</strain>
    </source>
</reference>
<evidence type="ECO:0000313" key="2">
    <source>
        <dbReference type="Proteomes" id="UP000326950"/>
    </source>
</evidence>